<reference evidence="2 3" key="2">
    <citation type="submission" date="2020-07" db="EMBL/GenBank/DDBJ databases">
        <title>Genome assembly of wild tea tree DASZ reveals pedigree and selection history of tea varieties.</title>
        <authorList>
            <person name="Zhang W."/>
        </authorList>
    </citation>
    <scope>NUCLEOTIDE SEQUENCE [LARGE SCALE GENOMIC DNA]</scope>
    <source>
        <strain evidence="3">cv. G240</strain>
        <tissue evidence="2">Leaf</tissue>
    </source>
</reference>
<dbReference type="Proteomes" id="UP000593564">
    <property type="component" value="Unassembled WGS sequence"/>
</dbReference>
<protein>
    <submittedName>
        <fullName evidence="2">Uncharacterized protein</fullName>
    </submittedName>
</protein>
<accession>A0A7J7HDP4</accession>
<keyword evidence="1" id="KW-0812">Transmembrane</keyword>
<feature type="transmembrane region" description="Helical" evidence="1">
    <location>
        <begin position="100"/>
        <end position="119"/>
    </location>
</feature>
<reference evidence="3" key="1">
    <citation type="journal article" date="2020" name="Nat. Commun.">
        <title>Genome assembly of wild tea tree DASZ reveals pedigree and selection history of tea varieties.</title>
        <authorList>
            <person name="Zhang W."/>
            <person name="Zhang Y."/>
            <person name="Qiu H."/>
            <person name="Guo Y."/>
            <person name="Wan H."/>
            <person name="Zhang X."/>
            <person name="Scossa F."/>
            <person name="Alseekh S."/>
            <person name="Zhang Q."/>
            <person name="Wang P."/>
            <person name="Xu L."/>
            <person name="Schmidt M.H."/>
            <person name="Jia X."/>
            <person name="Li D."/>
            <person name="Zhu A."/>
            <person name="Guo F."/>
            <person name="Chen W."/>
            <person name="Ni D."/>
            <person name="Usadel B."/>
            <person name="Fernie A.R."/>
            <person name="Wen W."/>
        </authorList>
    </citation>
    <scope>NUCLEOTIDE SEQUENCE [LARGE SCALE GENOMIC DNA]</scope>
    <source>
        <strain evidence="3">cv. G240</strain>
    </source>
</reference>
<dbReference type="AlphaFoldDB" id="A0A7J7HDP4"/>
<evidence type="ECO:0000313" key="3">
    <source>
        <dbReference type="Proteomes" id="UP000593564"/>
    </source>
</evidence>
<evidence type="ECO:0000256" key="1">
    <source>
        <dbReference type="SAM" id="Phobius"/>
    </source>
</evidence>
<keyword evidence="1" id="KW-1133">Transmembrane helix</keyword>
<keyword evidence="1" id="KW-0472">Membrane</keyword>
<proteinExistence type="predicted"/>
<organism evidence="2 3">
    <name type="scientific">Camellia sinensis</name>
    <name type="common">Tea plant</name>
    <name type="synonym">Thea sinensis</name>
    <dbReference type="NCBI Taxonomy" id="4442"/>
    <lineage>
        <taxon>Eukaryota</taxon>
        <taxon>Viridiplantae</taxon>
        <taxon>Streptophyta</taxon>
        <taxon>Embryophyta</taxon>
        <taxon>Tracheophyta</taxon>
        <taxon>Spermatophyta</taxon>
        <taxon>Magnoliopsida</taxon>
        <taxon>eudicotyledons</taxon>
        <taxon>Gunneridae</taxon>
        <taxon>Pentapetalae</taxon>
        <taxon>asterids</taxon>
        <taxon>Ericales</taxon>
        <taxon>Theaceae</taxon>
        <taxon>Camellia</taxon>
    </lineage>
</organism>
<comment type="caution">
    <text evidence="2">The sequence shown here is derived from an EMBL/GenBank/DDBJ whole genome shotgun (WGS) entry which is preliminary data.</text>
</comment>
<keyword evidence="3" id="KW-1185">Reference proteome</keyword>
<evidence type="ECO:0000313" key="2">
    <source>
        <dbReference type="EMBL" id="KAF5951032.1"/>
    </source>
</evidence>
<dbReference type="EMBL" id="JACBKZ010000005">
    <property type="protein sequence ID" value="KAF5951032.1"/>
    <property type="molecule type" value="Genomic_DNA"/>
</dbReference>
<feature type="transmembrane region" description="Helical" evidence="1">
    <location>
        <begin position="170"/>
        <end position="192"/>
    </location>
</feature>
<name>A0A7J7HDP4_CAMSI</name>
<gene>
    <name evidence="2" type="ORF">HYC85_013025</name>
</gene>
<sequence>MLCRQRQYDDKWEHHLYKDDEPQVSSTVSCDMTRTSAGDLREKLSGTMYSQPVNTDPPKPALKDNKPVRKSVIVEAPEPQTKNVASSVPRKKTQQKTRTLPVLFLPLHFITTVMNFAGFRNTNGSKKEDTLGIGIQSLTFGVDQDFLCHRWDSKSVMNEKKPTCACCAAAAVRVLCFVLRAAVVLFVGLLLLSSYWKN</sequence>